<dbReference type="GO" id="GO:0015562">
    <property type="term" value="F:efflux transmembrane transporter activity"/>
    <property type="evidence" value="ECO:0007669"/>
    <property type="project" value="InterPro"/>
</dbReference>
<dbReference type="Proteomes" id="UP000198744">
    <property type="component" value="Unassembled WGS sequence"/>
</dbReference>
<dbReference type="AlphaFoldDB" id="A0A1H7WPJ5"/>
<organism evidence="4 5">
    <name type="scientific">Syntrophus gentianae</name>
    <dbReference type="NCBI Taxonomy" id="43775"/>
    <lineage>
        <taxon>Bacteria</taxon>
        <taxon>Pseudomonadati</taxon>
        <taxon>Thermodesulfobacteriota</taxon>
        <taxon>Syntrophia</taxon>
        <taxon>Syntrophales</taxon>
        <taxon>Syntrophaceae</taxon>
        <taxon>Syntrophus</taxon>
    </lineage>
</organism>
<dbReference type="STRING" id="43775.SAMN04489760_10758"/>
<dbReference type="PANTHER" id="PTHR30203">
    <property type="entry name" value="OUTER MEMBRANE CATION EFFLUX PROTEIN"/>
    <property type="match status" value="1"/>
</dbReference>
<comment type="subcellular location">
    <subcellularLocation>
        <location evidence="2">Cell membrane</location>
        <topology evidence="2">Lipid-anchor</topology>
    </subcellularLocation>
</comment>
<keyword evidence="2" id="KW-0472">Membrane</keyword>
<reference evidence="4 5" key="1">
    <citation type="submission" date="2016-10" db="EMBL/GenBank/DDBJ databases">
        <authorList>
            <person name="de Groot N.N."/>
        </authorList>
    </citation>
    <scope>NUCLEOTIDE SEQUENCE [LARGE SCALE GENOMIC DNA]</scope>
    <source>
        <strain evidence="4 5">DSM 8423</strain>
    </source>
</reference>
<dbReference type="InterPro" id="IPR003423">
    <property type="entry name" value="OMP_efflux"/>
</dbReference>
<dbReference type="Gene3D" id="1.20.1600.10">
    <property type="entry name" value="Outer membrane efflux proteins (OEP)"/>
    <property type="match status" value="1"/>
</dbReference>
<evidence type="ECO:0000256" key="1">
    <source>
        <dbReference type="ARBA" id="ARBA00007613"/>
    </source>
</evidence>
<dbReference type="Pfam" id="PF02321">
    <property type="entry name" value="OEP"/>
    <property type="match status" value="2"/>
</dbReference>
<keyword evidence="2" id="KW-0812">Transmembrane</keyword>
<keyword evidence="2" id="KW-0449">Lipoprotein</keyword>
<evidence type="ECO:0000313" key="5">
    <source>
        <dbReference type="Proteomes" id="UP000198744"/>
    </source>
</evidence>
<proteinExistence type="inferred from homology"/>
<dbReference type="Gene3D" id="2.20.200.10">
    <property type="entry name" value="Outer membrane efflux proteins (OEP)"/>
    <property type="match status" value="1"/>
</dbReference>
<evidence type="ECO:0000256" key="3">
    <source>
        <dbReference type="SAM" id="Coils"/>
    </source>
</evidence>
<dbReference type="EMBL" id="FOBS01000007">
    <property type="protein sequence ID" value="SEM22867.1"/>
    <property type="molecule type" value="Genomic_DNA"/>
</dbReference>
<accession>A0A1H7WPJ5</accession>
<evidence type="ECO:0000313" key="4">
    <source>
        <dbReference type="EMBL" id="SEM22867.1"/>
    </source>
</evidence>
<dbReference type="GO" id="GO:0005886">
    <property type="term" value="C:plasma membrane"/>
    <property type="evidence" value="ECO:0007669"/>
    <property type="project" value="UniProtKB-SubCell"/>
</dbReference>
<dbReference type="PROSITE" id="PS51257">
    <property type="entry name" value="PROKAR_LIPOPROTEIN"/>
    <property type="match status" value="1"/>
</dbReference>
<comment type="similarity">
    <text evidence="1 2">Belongs to the outer membrane factor (OMF) (TC 1.B.17) family.</text>
</comment>
<keyword evidence="2" id="KW-0564">Palmitate</keyword>
<gene>
    <name evidence="4" type="ORF">SAMN04489760_10758</name>
</gene>
<dbReference type="InterPro" id="IPR010131">
    <property type="entry name" value="MdtP/NodT-like"/>
</dbReference>
<dbReference type="OrthoDB" id="9783163at2"/>
<dbReference type="NCBIfam" id="TIGR01845">
    <property type="entry name" value="outer_NodT"/>
    <property type="match status" value="1"/>
</dbReference>
<name>A0A1H7WPJ5_9BACT</name>
<sequence length="472" mass="51634">MRRLFLIVVYGILLAGCMVGPDYSRPGIPTPDTYRYEGKEAAETVDTAWWKQFGDPTLDSLITEALTANKDVKIAAAHVEQAAGLLIQTRAPLFPQLDYSGSGTRERSSEQNGSAIWSYIDNPRNTYSVFAGASWEIDLWGRVRRASEAARANLLATEEARRGTVLSLVSLVATNYLQLCGLDEQLAIARKNLKSYGDSVHLFELQFQYGQVSQMTVEQARTRYETAAATIPQLENQIASTENALSILLGRNPGPIPRGRLLSELTLPSVPAGLPSQLLERRPDIRQAEQNLIAANAQIGAARALYFPTLSLTGGYGHESSELSDLFKGPNRTWSYGGSISGPIFTAGAIYGQVKQAEAAQEAALLSYQSSIQSAFSDVENALVARTKIAEQLQAQKRLVDAAREYTRLAQLQYDGGYVPYSTVLQAQEQLFPAELNYAQYRASLLTSLVNIYKAMGGGWVTLADEMSAARK</sequence>
<keyword evidence="2" id="KW-1134">Transmembrane beta strand</keyword>
<dbReference type="PANTHER" id="PTHR30203:SF33">
    <property type="entry name" value="BLR4455 PROTEIN"/>
    <property type="match status" value="1"/>
</dbReference>
<dbReference type="SUPFAM" id="SSF56954">
    <property type="entry name" value="Outer membrane efflux proteins (OEP)"/>
    <property type="match status" value="1"/>
</dbReference>
<keyword evidence="5" id="KW-1185">Reference proteome</keyword>
<protein>
    <submittedName>
        <fullName evidence="4">Outer membrane protein, multidrug efflux system</fullName>
    </submittedName>
</protein>
<feature type="coiled-coil region" evidence="3">
    <location>
        <begin position="217"/>
        <end position="244"/>
    </location>
</feature>
<dbReference type="RefSeq" id="WP_093882922.1">
    <property type="nucleotide sequence ID" value="NZ_FOBS01000007.1"/>
</dbReference>
<evidence type="ECO:0000256" key="2">
    <source>
        <dbReference type="RuleBase" id="RU362097"/>
    </source>
</evidence>
<keyword evidence="3" id="KW-0175">Coiled coil</keyword>